<keyword evidence="3" id="KW-1185">Reference proteome</keyword>
<dbReference type="EMBL" id="CP120988">
    <property type="protein sequence ID" value="WLQ56404.1"/>
    <property type="molecule type" value="Genomic_DNA"/>
</dbReference>
<feature type="compositionally biased region" description="Acidic residues" evidence="1">
    <location>
        <begin position="104"/>
        <end position="115"/>
    </location>
</feature>
<protein>
    <submittedName>
        <fullName evidence="2">SAV_2336 N-terminal domain-related protein</fullName>
    </submittedName>
</protein>
<feature type="region of interest" description="Disordered" evidence="1">
    <location>
        <begin position="556"/>
        <end position="605"/>
    </location>
</feature>
<accession>A0ABY9INI8</accession>
<reference evidence="2 3" key="1">
    <citation type="submission" date="2023-03" db="EMBL/GenBank/DDBJ databases">
        <title>Isolation and description of six Streptomyces strains from soil environments, able to metabolize different microbial glucans.</title>
        <authorList>
            <person name="Widen T."/>
            <person name="Larsbrink J."/>
        </authorList>
    </citation>
    <scope>NUCLEOTIDE SEQUENCE [LARGE SCALE GENOMIC DNA]</scope>
    <source>
        <strain evidence="2 3">Alt2</strain>
    </source>
</reference>
<feature type="region of interest" description="Disordered" evidence="1">
    <location>
        <begin position="1"/>
        <end position="30"/>
    </location>
</feature>
<feature type="compositionally biased region" description="Basic and acidic residues" evidence="1">
    <location>
        <begin position="1122"/>
        <end position="1138"/>
    </location>
</feature>
<feature type="compositionally biased region" description="Acidic residues" evidence="1">
    <location>
        <begin position="590"/>
        <end position="599"/>
    </location>
</feature>
<feature type="region of interest" description="Disordered" evidence="1">
    <location>
        <begin position="65"/>
        <end position="163"/>
    </location>
</feature>
<feature type="compositionally biased region" description="Low complexity" evidence="1">
    <location>
        <begin position="556"/>
        <end position="569"/>
    </location>
</feature>
<organism evidence="2 3">
    <name type="scientific">Streptomyces poriferorum</name>
    <dbReference type="NCBI Taxonomy" id="2798799"/>
    <lineage>
        <taxon>Bacteria</taxon>
        <taxon>Bacillati</taxon>
        <taxon>Actinomycetota</taxon>
        <taxon>Actinomycetes</taxon>
        <taxon>Kitasatosporales</taxon>
        <taxon>Streptomycetaceae</taxon>
        <taxon>Streptomyces</taxon>
    </lineage>
</organism>
<evidence type="ECO:0000256" key="1">
    <source>
        <dbReference type="SAM" id="MobiDB-lite"/>
    </source>
</evidence>
<feature type="region of interest" description="Disordered" evidence="1">
    <location>
        <begin position="273"/>
        <end position="293"/>
    </location>
</feature>
<proteinExistence type="predicted"/>
<feature type="compositionally biased region" description="Low complexity" evidence="1">
    <location>
        <begin position="1075"/>
        <end position="1085"/>
    </location>
</feature>
<dbReference type="InterPro" id="IPR047738">
    <property type="entry name" value="SAV_2336-like_N"/>
</dbReference>
<evidence type="ECO:0000313" key="3">
    <source>
        <dbReference type="Proteomes" id="UP001235744"/>
    </source>
</evidence>
<dbReference type="Proteomes" id="UP001235744">
    <property type="component" value="Chromosome"/>
</dbReference>
<evidence type="ECO:0000313" key="2">
    <source>
        <dbReference type="EMBL" id="WLQ56404.1"/>
    </source>
</evidence>
<feature type="compositionally biased region" description="Basic and acidic residues" evidence="1">
    <location>
        <begin position="570"/>
        <end position="580"/>
    </location>
</feature>
<gene>
    <name evidence="2" type="ORF">P8A19_13555</name>
</gene>
<feature type="region of interest" description="Disordered" evidence="1">
    <location>
        <begin position="1074"/>
        <end position="1157"/>
    </location>
</feature>
<dbReference type="RefSeq" id="WP_306071645.1">
    <property type="nucleotide sequence ID" value="NZ_CP120988.1"/>
</dbReference>
<name>A0ABY9INI8_9ACTN</name>
<sequence>MSGSVSGAREGGSVSGAGPGGAGPDGVAPGEGQLATLVARLRGAGLDPDVEQLCDALWLARWTRSADEPATDRAGTEGQGEPSTAPLPAEPVPPTRTGTGATPESDDRDVDEEAAPEVPRGPSGDGKISLYPLPGRAPASRDGDRGSSRRPPAGAPDTALTFGVPAAPVLPAPLELTRALRPLQRYHPASAPLRRALDETATAERSARAGGMIMPVFRGIRRGDAILQCVMDASSSMLVWDRMFHELQRIFAQLGAFRDVQVRYLHQGPDGGCAVSRSSDPAAGPLHSADRLSDPTGRRVTVVISDCAGPLWHSGRAHRLLHQLACQSPVAVLQPLPQRMWSRTRLPVTFGALSRGDGPAGAAQLKVAEDAGTGPAVHPGALAVPVLPPTADALGAWARLLSGTGAARIDGAVGWVRADQPAAAAQRSGGSLSSLQLVSRFRSVASPAAGQLAVHLAAAPLYLPVMQLVQRTMLPHSGPSELAEVLLSGLLTRADGGGGRGQWYAFEPGVQDALLGPLGRDEALLVLKHCSQYIEQRFGKGGPNFPALAFAQLGDGTLRGARPGATTRTRPGDGARDAGQGEKNGGGEPDGIEGEEDEPGDGRGVPHAFAEVAARVLERFMPVPPGFVSQEPTDGSGLPEAATSPAVEQARELVRQFEADKMVQRLIDAVQLLRGAAGNAPRSAAGPELWAEYARCALRLWEVRGGDELLDEARRAAERAAAHPGAVRERAVLAQVLHAAADDGRRRGDRRGALDLLRRAEREYILACAAPGMEPAEALRLTLERVRALEAQWRLDGDSALLQGACGMLEAFADSWPDQENRPAALPLQHGRTLLKLARATEDPEQSQEYARQSARSLRTAFTQGGGHTTGTENRIVLDLVDALLASGEEPDEAAVLTGQALETVREGRQRAQLQTRAGRVRAARYEHTGDPAELVTAAEWFARAARGTPRDSRAHTDLLAEWGATLLRRAELPDGGAYVGAAVRVLRDCRSETPAGGAYQSERLLMLGRALMLRHRAAADRVDLREAEHLLRLAAQEATAPLTAARCWLELGRACLEAADVLDRPARRDDAAEAFRSAAESAAEAEAEQTSPQQLQESVELGATANHWRGKTYESAGRPRAARDAYRAARQEWRKLPDGGGAAGESTAGRLAELER</sequence>
<feature type="compositionally biased region" description="Basic and acidic residues" evidence="1">
    <location>
        <begin position="65"/>
        <end position="75"/>
    </location>
</feature>
<dbReference type="NCBIfam" id="NF041121">
    <property type="entry name" value="SAV_2336_NTERM"/>
    <property type="match status" value="1"/>
</dbReference>
<feature type="compositionally biased region" description="Gly residues" evidence="1">
    <location>
        <begin position="9"/>
        <end position="24"/>
    </location>
</feature>